<dbReference type="EMBL" id="WKKI01000033">
    <property type="protein sequence ID" value="MRX73373.1"/>
    <property type="molecule type" value="Genomic_DNA"/>
</dbReference>
<evidence type="ECO:0000256" key="1">
    <source>
        <dbReference type="SAM" id="Phobius"/>
    </source>
</evidence>
<dbReference type="GO" id="GO:0080120">
    <property type="term" value="P:CAAX-box protein maturation"/>
    <property type="evidence" value="ECO:0007669"/>
    <property type="project" value="UniProtKB-ARBA"/>
</dbReference>
<accession>A0A7X2LZU9</accession>
<evidence type="ECO:0000259" key="2">
    <source>
        <dbReference type="Pfam" id="PF02517"/>
    </source>
</evidence>
<evidence type="ECO:0000313" key="3">
    <source>
        <dbReference type="EMBL" id="MRX73373.1"/>
    </source>
</evidence>
<feature type="transmembrane region" description="Helical" evidence="1">
    <location>
        <begin position="153"/>
        <end position="173"/>
    </location>
</feature>
<feature type="transmembrane region" description="Helical" evidence="1">
    <location>
        <begin position="75"/>
        <end position="95"/>
    </location>
</feature>
<dbReference type="AlphaFoldDB" id="A0A7X2LZU9"/>
<protein>
    <submittedName>
        <fullName evidence="3">CPBP family intramembrane metalloprotease</fullName>
    </submittedName>
</protein>
<keyword evidence="3" id="KW-0378">Hydrolase</keyword>
<keyword evidence="3" id="KW-0482">Metalloprotease</keyword>
<feature type="domain" description="CAAX prenyl protease 2/Lysostaphin resistance protein A-like" evidence="2">
    <location>
        <begin position="182"/>
        <end position="273"/>
    </location>
</feature>
<comment type="caution">
    <text evidence="3">The sequence shown here is derived from an EMBL/GenBank/DDBJ whole genome shotgun (WGS) entry which is preliminary data.</text>
</comment>
<dbReference type="GO" id="GO:0006508">
    <property type="term" value="P:proteolysis"/>
    <property type="evidence" value="ECO:0007669"/>
    <property type="project" value="UniProtKB-KW"/>
</dbReference>
<dbReference type="InterPro" id="IPR003675">
    <property type="entry name" value="Rce1/LyrA-like_dom"/>
</dbReference>
<keyword evidence="1" id="KW-0472">Membrane</keyword>
<keyword evidence="1" id="KW-1133">Transmembrane helix</keyword>
<reference evidence="3 4" key="1">
    <citation type="submission" date="2019-11" db="EMBL/GenBank/DDBJ databases">
        <title>Bacillus lacus genome.</title>
        <authorList>
            <person name="Allen C.J."/>
            <person name="Newman J.D."/>
        </authorList>
    </citation>
    <scope>NUCLEOTIDE SEQUENCE [LARGE SCALE GENOMIC DNA]</scope>
    <source>
        <strain evidence="3 4">KCTC 33946</strain>
    </source>
</reference>
<organism evidence="3 4">
    <name type="scientific">Metabacillus lacus</name>
    <dbReference type="NCBI Taxonomy" id="1983721"/>
    <lineage>
        <taxon>Bacteria</taxon>
        <taxon>Bacillati</taxon>
        <taxon>Bacillota</taxon>
        <taxon>Bacilli</taxon>
        <taxon>Bacillales</taxon>
        <taxon>Bacillaceae</taxon>
        <taxon>Metabacillus</taxon>
    </lineage>
</organism>
<dbReference type="Pfam" id="PF02517">
    <property type="entry name" value="Rce1-like"/>
    <property type="match status" value="1"/>
</dbReference>
<feature type="transmembrane region" description="Helical" evidence="1">
    <location>
        <begin position="179"/>
        <end position="197"/>
    </location>
</feature>
<keyword evidence="3" id="KW-0645">Protease</keyword>
<feature type="transmembrane region" description="Helical" evidence="1">
    <location>
        <begin position="26"/>
        <end position="46"/>
    </location>
</feature>
<sequence length="282" mass="32169">MGQFTSVPLVRELSTIIEIIKIARKWGSCLLLVSIAALFFGGIASISYHQEVFTIILFMGFVILFFTSKEKRFVILLMFSFLISYLLFISINDFVKLMDLSKGTEIILNRLFLVLIILGISGSHLYFNNKVSWFNERPNWKNSIVLPFHELNIFWFWMIGIIINVVIYIFIIVQKDIEYIQSLILFGLIFSIMNAVFEEVIWRGILLTALTHQTSTRYAVLLTSIGFGLSHLSIGFSMSLSLLISVAGVIYALITLKTNSIYPSIVFHFIVNIGMVFSGFII</sequence>
<feature type="transmembrane region" description="Helical" evidence="1">
    <location>
        <begin position="260"/>
        <end position="281"/>
    </location>
</feature>
<feature type="transmembrane region" description="Helical" evidence="1">
    <location>
        <begin position="107"/>
        <end position="127"/>
    </location>
</feature>
<gene>
    <name evidence="3" type="ORF">GJU40_14585</name>
</gene>
<dbReference type="Proteomes" id="UP000448867">
    <property type="component" value="Unassembled WGS sequence"/>
</dbReference>
<proteinExistence type="predicted"/>
<keyword evidence="4" id="KW-1185">Reference proteome</keyword>
<keyword evidence="1" id="KW-0812">Transmembrane</keyword>
<feature type="transmembrane region" description="Helical" evidence="1">
    <location>
        <begin position="52"/>
        <end position="68"/>
    </location>
</feature>
<evidence type="ECO:0000313" key="4">
    <source>
        <dbReference type="Proteomes" id="UP000448867"/>
    </source>
</evidence>
<dbReference type="GO" id="GO:0008237">
    <property type="term" value="F:metallopeptidase activity"/>
    <property type="evidence" value="ECO:0007669"/>
    <property type="project" value="UniProtKB-KW"/>
</dbReference>
<dbReference type="OrthoDB" id="8754470at2"/>
<name>A0A7X2LZU9_9BACI</name>
<dbReference type="GO" id="GO:0004175">
    <property type="term" value="F:endopeptidase activity"/>
    <property type="evidence" value="ECO:0007669"/>
    <property type="project" value="UniProtKB-ARBA"/>
</dbReference>